<dbReference type="Pfam" id="PF12730">
    <property type="entry name" value="ABC2_membrane_4"/>
    <property type="match status" value="1"/>
</dbReference>
<dbReference type="PANTHER" id="PTHR37305:SF1">
    <property type="entry name" value="MEMBRANE PROTEIN"/>
    <property type="match status" value="1"/>
</dbReference>
<keyword evidence="1" id="KW-0812">Transmembrane</keyword>
<reference evidence="2 3" key="1">
    <citation type="submission" date="2022-10" db="EMBL/GenBank/DDBJ databases">
        <title>Draft genome assembly of moderately radiation resistant bacterium Metabacillus halosaccharovorans.</title>
        <authorList>
            <person name="Pal S."/>
            <person name="Gopinathan A."/>
        </authorList>
    </citation>
    <scope>NUCLEOTIDE SEQUENCE [LARGE SCALE GENOMIC DNA]</scope>
    <source>
        <strain evidence="2 3">VITHBRA001</strain>
    </source>
</reference>
<dbReference type="EMBL" id="JAOYEY010000052">
    <property type="protein sequence ID" value="MCV9888886.1"/>
    <property type="molecule type" value="Genomic_DNA"/>
</dbReference>
<gene>
    <name evidence="2" type="ORF">OIH86_24830</name>
</gene>
<evidence type="ECO:0000256" key="1">
    <source>
        <dbReference type="SAM" id="Phobius"/>
    </source>
</evidence>
<protein>
    <submittedName>
        <fullName evidence="2">ABC transporter permease</fullName>
    </submittedName>
</protein>
<evidence type="ECO:0000313" key="3">
    <source>
        <dbReference type="Proteomes" id="UP001526147"/>
    </source>
</evidence>
<keyword evidence="1" id="KW-0472">Membrane</keyword>
<dbReference type="RefSeq" id="WP_264144905.1">
    <property type="nucleotide sequence ID" value="NZ_JAOYEY010000052.1"/>
</dbReference>
<feature type="transmembrane region" description="Helical" evidence="1">
    <location>
        <begin position="225"/>
        <end position="247"/>
    </location>
</feature>
<sequence>MNILYQLIRNENQKLYKRMRMWIFLGLIMVANILMGLFFHFLFKDTEFSFWDYVQVSSYVLLVIQLISIIIAGEIVSSEFERGTIKFLLIRPVKRVNILVSKYITVQANVFLLGMFQLFLSIINGLIFYGDTLFVLDQRVLVGLGSYLFQLIEIGIITSIAFGLSAITRNSVISIALPIFLVFTSSALMTLFQHYHVDAAKYLLFANTNLMPYFFGEPMFEGMTLLFSIVIIMIHMMLFFLLTGYLFTKKDVHV</sequence>
<keyword evidence="1" id="KW-1133">Transmembrane helix</keyword>
<keyword evidence="3" id="KW-1185">Reference proteome</keyword>
<feature type="transmembrane region" description="Helical" evidence="1">
    <location>
        <begin position="55"/>
        <end position="76"/>
    </location>
</feature>
<evidence type="ECO:0000313" key="2">
    <source>
        <dbReference type="EMBL" id="MCV9888886.1"/>
    </source>
</evidence>
<dbReference type="Proteomes" id="UP001526147">
    <property type="component" value="Unassembled WGS sequence"/>
</dbReference>
<feature type="transmembrane region" description="Helical" evidence="1">
    <location>
        <begin position="21"/>
        <end position="43"/>
    </location>
</feature>
<name>A0ABT3DPW4_9BACI</name>
<dbReference type="PANTHER" id="PTHR37305">
    <property type="entry name" value="INTEGRAL MEMBRANE PROTEIN-RELATED"/>
    <property type="match status" value="1"/>
</dbReference>
<proteinExistence type="predicted"/>
<feature type="transmembrane region" description="Helical" evidence="1">
    <location>
        <begin position="104"/>
        <end position="127"/>
    </location>
</feature>
<comment type="caution">
    <text evidence="2">The sequence shown here is derived from an EMBL/GenBank/DDBJ whole genome shotgun (WGS) entry which is preliminary data.</text>
</comment>
<feature type="transmembrane region" description="Helical" evidence="1">
    <location>
        <begin position="147"/>
        <end position="168"/>
    </location>
</feature>
<feature type="transmembrane region" description="Helical" evidence="1">
    <location>
        <begin position="175"/>
        <end position="195"/>
    </location>
</feature>
<organism evidence="2 3">
    <name type="scientific">Metabacillus halosaccharovorans</name>
    <dbReference type="NCBI Taxonomy" id="930124"/>
    <lineage>
        <taxon>Bacteria</taxon>
        <taxon>Bacillati</taxon>
        <taxon>Bacillota</taxon>
        <taxon>Bacilli</taxon>
        <taxon>Bacillales</taxon>
        <taxon>Bacillaceae</taxon>
        <taxon>Metabacillus</taxon>
    </lineage>
</organism>
<accession>A0ABT3DPW4</accession>